<accession>A0A1G6DEN1</accession>
<keyword evidence="8" id="KW-1185">Reference proteome</keyword>
<dbReference type="InterPro" id="IPR004447">
    <property type="entry name" value="Peptidase_S41A"/>
</dbReference>
<dbReference type="InterPro" id="IPR036034">
    <property type="entry name" value="PDZ_sf"/>
</dbReference>
<dbReference type="GO" id="GO:0030288">
    <property type="term" value="C:outer membrane-bounded periplasmic space"/>
    <property type="evidence" value="ECO:0007669"/>
    <property type="project" value="TreeGrafter"/>
</dbReference>
<dbReference type="RefSeq" id="WP_092121209.1">
    <property type="nucleotide sequence ID" value="NZ_FMXO01000011.1"/>
</dbReference>
<dbReference type="PROSITE" id="PS50106">
    <property type="entry name" value="PDZ"/>
    <property type="match status" value="1"/>
</dbReference>
<dbReference type="Gene3D" id="3.30.750.44">
    <property type="match status" value="1"/>
</dbReference>
<dbReference type="Pfam" id="PF03572">
    <property type="entry name" value="Peptidase_S41"/>
    <property type="match status" value="1"/>
</dbReference>
<dbReference type="PANTHER" id="PTHR32060:SF30">
    <property type="entry name" value="CARBOXY-TERMINAL PROCESSING PROTEASE CTPA"/>
    <property type="match status" value="1"/>
</dbReference>
<dbReference type="GO" id="GO:0004175">
    <property type="term" value="F:endopeptidase activity"/>
    <property type="evidence" value="ECO:0007669"/>
    <property type="project" value="TreeGrafter"/>
</dbReference>
<evidence type="ECO:0000256" key="1">
    <source>
        <dbReference type="ARBA" id="ARBA00009179"/>
    </source>
</evidence>
<dbReference type="SUPFAM" id="SSF50156">
    <property type="entry name" value="PDZ domain-like"/>
    <property type="match status" value="1"/>
</dbReference>
<dbReference type="InterPro" id="IPR055210">
    <property type="entry name" value="CtpA/B_N"/>
</dbReference>
<dbReference type="InterPro" id="IPR001478">
    <property type="entry name" value="PDZ"/>
</dbReference>
<dbReference type="Gene3D" id="3.90.226.10">
    <property type="entry name" value="2-enoyl-CoA Hydratase, Chain A, domain 1"/>
    <property type="match status" value="1"/>
</dbReference>
<evidence type="ECO:0000256" key="3">
    <source>
        <dbReference type="ARBA" id="ARBA00022801"/>
    </source>
</evidence>
<dbReference type="EMBL" id="FMXO01000011">
    <property type="protein sequence ID" value="SDB43613.1"/>
    <property type="molecule type" value="Genomic_DNA"/>
</dbReference>
<proteinExistence type="inferred from homology"/>
<sequence length="423" mass="46504">MRVVHWVGTLMLLFFLAVTFGQSMATDEDRYSPLKRFSQVLDLVERYYVQDVDRNEMIQGAIRGMLQELDPHSSFMTQDAFREMQIDTSGEFSGIGIEISIVDGKLTVVSPIEDTPAFREGLKSGDHILEINGESTVDITIMDAVKQIRGPRGTTVELTVLSKGESVSRTVTIARDVIPVHTVKLFELEQGVLLIRLTSFKETTMDDLRAALAKAGQTPHSGLILDLRNNPGGLLNQAVAVADAFLSEGQIVYTKGKVSQSEMNFEASRNVLDVDSPMVVLINAGSASASEIVAGALQDHGRALILGEQTFGKGSVQTIIPLADGSGIKLTTAVYYTPSGRSIQAKGIDPDIFVPFIAQNNEQEARMTIMREGDLIRHLENGTEQQSELDPPKTQVQEMLERDNQLRMALEMVKAMPRLKALR</sequence>
<dbReference type="SMART" id="SM00228">
    <property type="entry name" value="PDZ"/>
    <property type="match status" value="1"/>
</dbReference>
<dbReference type="SMART" id="SM00245">
    <property type="entry name" value="TSPc"/>
    <property type="match status" value="1"/>
</dbReference>
<dbReference type="STRING" id="617002.SAMN05660653_02119"/>
<dbReference type="SUPFAM" id="SSF52096">
    <property type="entry name" value="ClpP/crotonase"/>
    <property type="match status" value="1"/>
</dbReference>
<dbReference type="NCBIfam" id="TIGR00225">
    <property type="entry name" value="prc"/>
    <property type="match status" value="1"/>
</dbReference>
<evidence type="ECO:0000256" key="2">
    <source>
        <dbReference type="ARBA" id="ARBA00022670"/>
    </source>
</evidence>
<protein>
    <submittedName>
        <fullName evidence="7">C-terminal processing peptidase-3. Serine peptidase. MEROPS family S41A</fullName>
    </submittedName>
</protein>
<dbReference type="InterPro" id="IPR029045">
    <property type="entry name" value="ClpP/crotonase-like_dom_sf"/>
</dbReference>
<dbReference type="InterPro" id="IPR005151">
    <property type="entry name" value="Tail-specific_protease"/>
</dbReference>
<dbReference type="OrthoDB" id="9812068at2"/>
<evidence type="ECO:0000313" key="7">
    <source>
        <dbReference type="EMBL" id="SDB43613.1"/>
    </source>
</evidence>
<dbReference type="GO" id="GO:0008236">
    <property type="term" value="F:serine-type peptidase activity"/>
    <property type="evidence" value="ECO:0007669"/>
    <property type="project" value="UniProtKB-KW"/>
</dbReference>
<keyword evidence="2 5" id="KW-0645">Protease</keyword>
<dbReference type="CDD" id="cd06782">
    <property type="entry name" value="cpPDZ_CPP-like"/>
    <property type="match status" value="1"/>
</dbReference>
<dbReference type="Proteomes" id="UP000198771">
    <property type="component" value="Unassembled WGS sequence"/>
</dbReference>
<dbReference type="GO" id="GO:0007165">
    <property type="term" value="P:signal transduction"/>
    <property type="evidence" value="ECO:0007669"/>
    <property type="project" value="TreeGrafter"/>
</dbReference>
<dbReference type="Gene3D" id="2.30.42.10">
    <property type="match status" value="1"/>
</dbReference>
<dbReference type="PANTHER" id="PTHR32060">
    <property type="entry name" value="TAIL-SPECIFIC PROTEASE"/>
    <property type="match status" value="1"/>
</dbReference>
<gene>
    <name evidence="7" type="ORF">SAMN05660653_02119</name>
</gene>
<evidence type="ECO:0000259" key="6">
    <source>
        <dbReference type="PROSITE" id="PS50106"/>
    </source>
</evidence>
<dbReference type="FunFam" id="3.90.226.10:FF:000029">
    <property type="entry name" value="Peptidase, S41 family"/>
    <property type="match status" value="1"/>
</dbReference>
<dbReference type="Pfam" id="PF00595">
    <property type="entry name" value="PDZ"/>
    <property type="match status" value="1"/>
</dbReference>
<name>A0A1G6DEN1_9BACT</name>
<evidence type="ECO:0000256" key="5">
    <source>
        <dbReference type="RuleBase" id="RU004404"/>
    </source>
</evidence>
<dbReference type="Pfam" id="PF22694">
    <property type="entry name" value="CtpB_N-like"/>
    <property type="match status" value="1"/>
</dbReference>
<dbReference type="GO" id="GO:0006508">
    <property type="term" value="P:proteolysis"/>
    <property type="evidence" value="ECO:0007669"/>
    <property type="project" value="UniProtKB-KW"/>
</dbReference>
<dbReference type="CDD" id="cd07560">
    <property type="entry name" value="Peptidase_S41_CPP"/>
    <property type="match status" value="1"/>
</dbReference>
<keyword evidence="3 5" id="KW-0378">Hydrolase</keyword>
<dbReference type="FunFam" id="3.30.750.44:FF:000001">
    <property type="entry name" value="S41 family peptidase"/>
    <property type="match status" value="1"/>
</dbReference>
<reference evidence="7 8" key="1">
    <citation type="submission" date="2016-10" db="EMBL/GenBank/DDBJ databases">
        <authorList>
            <person name="de Groot N.N."/>
        </authorList>
    </citation>
    <scope>NUCLEOTIDE SEQUENCE [LARGE SCALE GENOMIC DNA]</scope>
    <source>
        <strain evidence="7 8">ASO4-2</strain>
    </source>
</reference>
<dbReference type="FunFam" id="2.30.42.10:FF:000063">
    <property type="entry name" value="Peptidase, S41 family"/>
    <property type="match status" value="1"/>
</dbReference>
<evidence type="ECO:0000256" key="4">
    <source>
        <dbReference type="ARBA" id="ARBA00022825"/>
    </source>
</evidence>
<evidence type="ECO:0000313" key="8">
    <source>
        <dbReference type="Proteomes" id="UP000198771"/>
    </source>
</evidence>
<organism evidence="7 8">
    <name type="scientific">Desulfonatronum thiosulfatophilum</name>
    <dbReference type="NCBI Taxonomy" id="617002"/>
    <lineage>
        <taxon>Bacteria</taxon>
        <taxon>Pseudomonadati</taxon>
        <taxon>Thermodesulfobacteriota</taxon>
        <taxon>Desulfovibrionia</taxon>
        <taxon>Desulfovibrionales</taxon>
        <taxon>Desulfonatronaceae</taxon>
        <taxon>Desulfonatronum</taxon>
    </lineage>
</organism>
<feature type="domain" description="PDZ" evidence="6">
    <location>
        <begin position="83"/>
        <end position="149"/>
    </location>
</feature>
<keyword evidence="4 5" id="KW-0720">Serine protease</keyword>
<comment type="similarity">
    <text evidence="1 5">Belongs to the peptidase S41A family.</text>
</comment>
<dbReference type="AlphaFoldDB" id="A0A1G6DEN1"/>